<gene>
    <name evidence="10" type="ORF">BpHYR1_032369</name>
</gene>
<feature type="compositionally biased region" description="Basic and acidic residues" evidence="6">
    <location>
        <begin position="883"/>
        <end position="894"/>
    </location>
</feature>
<dbReference type="PROSITE" id="PS50835">
    <property type="entry name" value="IG_LIKE"/>
    <property type="match status" value="1"/>
</dbReference>
<dbReference type="Gene3D" id="2.60.40.10">
    <property type="entry name" value="Immunoglobulins"/>
    <property type="match status" value="1"/>
</dbReference>
<comment type="caution">
    <text evidence="10">The sequence shown here is derived from an EMBL/GenBank/DDBJ whole genome shotgun (WGS) entry which is preliminary data.</text>
</comment>
<dbReference type="InterPro" id="IPR000483">
    <property type="entry name" value="Cys-rich_flank_reg_C"/>
</dbReference>
<feature type="compositionally biased region" description="Low complexity" evidence="6">
    <location>
        <begin position="824"/>
        <end position="850"/>
    </location>
</feature>
<dbReference type="STRING" id="10195.A0A3M7SGL0"/>
<dbReference type="OrthoDB" id="5954366at2759"/>
<dbReference type="SMART" id="SM00408">
    <property type="entry name" value="IGc2"/>
    <property type="match status" value="1"/>
</dbReference>
<evidence type="ECO:0000256" key="1">
    <source>
        <dbReference type="ARBA" id="ARBA00022614"/>
    </source>
</evidence>
<evidence type="ECO:0000256" key="6">
    <source>
        <dbReference type="SAM" id="MobiDB-lite"/>
    </source>
</evidence>
<dbReference type="AlphaFoldDB" id="A0A3M7SGL0"/>
<dbReference type="SMART" id="SM00409">
    <property type="entry name" value="IG"/>
    <property type="match status" value="1"/>
</dbReference>
<evidence type="ECO:0000313" key="11">
    <source>
        <dbReference type="Proteomes" id="UP000276133"/>
    </source>
</evidence>
<accession>A0A3M7SGL0</accession>
<proteinExistence type="predicted"/>
<dbReference type="SUPFAM" id="SSF48726">
    <property type="entry name" value="Immunoglobulin"/>
    <property type="match status" value="1"/>
</dbReference>
<protein>
    <submittedName>
        <fullName evidence="10">Leucine-rich repeat-containing 24-like</fullName>
    </submittedName>
</protein>
<evidence type="ECO:0000256" key="5">
    <source>
        <dbReference type="ARBA" id="ARBA00023180"/>
    </source>
</evidence>
<dbReference type="Proteomes" id="UP000276133">
    <property type="component" value="Unassembled WGS sequence"/>
</dbReference>
<dbReference type="EMBL" id="REGN01001396">
    <property type="protein sequence ID" value="RNA34933.1"/>
    <property type="molecule type" value="Genomic_DNA"/>
</dbReference>
<keyword evidence="1" id="KW-0433">Leucine-rich repeat</keyword>
<organism evidence="10 11">
    <name type="scientific">Brachionus plicatilis</name>
    <name type="common">Marine rotifer</name>
    <name type="synonym">Brachionus muelleri</name>
    <dbReference type="NCBI Taxonomy" id="10195"/>
    <lineage>
        <taxon>Eukaryota</taxon>
        <taxon>Metazoa</taxon>
        <taxon>Spiralia</taxon>
        <taxon>Gnathifera</taxon>
        <taxon>Rotifera</taxon>
        <taxon>Eurotatoria</taxon>
        <taxon>Monogononta</taxon>
        <taxon>Pseudotrocha</taxon>
        <taxon>Ploima</taxon>
        <taxon>Brachionidae</taxon>
        <taxon>Brachionus</taxon>
    </lineage>
</organism>
<evidence type="ECO:0000313" key="10">
    <source>
        <dbReference type="EMBL" id="RNA34933.1"/>
    </source>
</evidence>
<dbReference type="InterPro" id="IPR003598">
    <property type="entry name" value="Ig_sub2"/>
</dbReference>
<keyword evidence="4" id="KW-1015">Disulfide bond</keyword>
<dbReference type="InterPro" id="IPR003599">
    <property type="entry name" value="Ig_sub"/>
</dbReference>
<evidence type="ECO:0000256" key="2">
    <source>
        <dbReference type="ARBA" id="ARBA00022729"/>
    </source>
</evidence>
<feature type="transmembrane region" description="Helical" evidence="7">
    <location>
        <begin position="491"/>
        <end position="514"/>
    </location>
</feature>
<dbReference type="SMART" id="SM00082">
    <property type="entry name" value="LRRCT"/>
    <property type="match status" value="1"/>
</dbReference>
<name>A0A3M7SGL0_BRAPC</name>
<dbReference type="SUPFAM" id="SSF52058">
    <property type="entry name" value="L domain-like"/>
    <property type="match status" value="1"/>
</dbReference>
<keyword evidence="5" id="KW-0325">Glycoprotein</keyword>
<feature type="domain" description="Ig-like" evidence="9">
    <location>
        <begin position="316"/>
        <end position="432"/>
    </location>
</feature>
<keyword evidence="2 8" id="KW-0732">Signal</keyword>
<keyword evidence="11" id="KW-1185">Reference proteome</keyword>
<sequence>MIRYQIIIVVHMVISGVALAQMLQCEHKVHDGDSLILNCTLWSGHINTANGAESAVLISGESATSLQSVNLRVGLDSKWTSPWHSLSINPSIVQTVIWRHSRLSEMGEYTFKELTYLQRVDLSHNKLSHLRSYLFAYSQIDMLELDLSHNFFHTVPHDLFENKRLQRLQILRLNQNPIVRLDRHSFDNIRSNIKTIELNHCKIRSIEADTFAHMGQLDSLSLIGNHLSTLQFDNFKHLNLRVLYVHDNPFNCDCHLRWLIDYLKNMDYEQQQQQQMYEQYLAERETMTVVGAAQRLLKCDQPNSLKSRQNFLLINPDSFMCDIQMGFRDQIDEASYETGSDALLICDVYGDPEPDVYWSYGQKPIGKGLRNVDDKYFVNELRLIPNPRSVTTMYTFTNKTSELRVKNLQPNDFGLYTCTAEIKGSNNRKTIGFRLRQVSGKSVASLSSAATQYFVLVANKILSFINWRQMATSQLTNSTITTTTTTATTTLFLSFLITTILLLFIFVVVTLAICKCCCSNNNNNNNNNNKNKKNKKTLIQSREKEMANLIEHRDIVDSTAHNLAQHQHLQLQNYSHLTNDSSATLLSTNKMSNSIRMAYTNINEIYANHSLLTTTSSATASTYPTTHHIAIDTSGHNPKYHHLPAPHQTTADSYYDDLRFNNCDDSHHQLNYASPYRAQSSMSYSPIVRRDDPTVPLYATLKPKTAPSVQHQRQYTSNYVHDCDINYQTYKRIRRKPTKANLNKVVSGDRVANSSTTSLDDEDLDLNDLKDFEDVTFDNLRKPNEHNEVASSSRFKQHMHIKKSQLIMLQHGLKKNLLEHAQTSNNSQQSLLLKSSSSSSDKSSSNGNLNANQDWTNTNASHEDNTRVDCAHNHQAQLTTSNADKDKIYEETEI</sequence>
<dbReference type="InterPro" id="IPR007110">
    <property type="entry name" value="Ig-like_dom"/>
</dbReference>
<keyword evidence="7" id="KW-0472">Membrane</keyword>
<evidence type="ECO:0000256" key="4">
    <source>
        <dbReference type="ARBA" id="ARBA00023157"/>
    </source>
</evidence>
<evidence type="ECO:0000256" key="7">
    <source>
        <dbReference type="SAM" id="Phobius"/>
    </source>
</evidence>
<dbReference type="Pfam" id="PF13855">
    <property type="entry name" value="LRR_8"/>
    <property type="match status" value="1"/>
</dbReference>
<keyword evidence="7" id="KW-0812">Transmembrane</keyword>
<dbReference type="PANTHER" id="PTHR24366">
    <property type="entry name" value="IG(IMMUNOGLOBULIN) AND LRR(LEUCINE RICH REPEAT) DOMAINS"/>
    <property type="match status" value="1"/>
</dbReference>
<dbReference type="InterPro" id="IPR001611">
    <property type="entry name" value="Leu-rich_rpt"/>
</dbReference>
<dbReference type="InterPro" id="IPR013783">
    <property type="entry name" value="Ig-like_fold"/>
</dbReference>
<evidence type="ECO:0000256" key="8">
    <source>
        <dbReference type="SAM" id="SignalP"/>
    </source>
</evidence>
<feature type="compositionally biased region" description="Basic and acidic residues" evidence="6">
    <location>
        <begin position="861"/>
        <end position="872"/>
    </location>
</feature>
<keyword evidence="7" id="KW-1133">Transmembrane helix</keyword>
<evidence type="ECO:0000259" key="9">
    <source>
        <dbReference type="PROSITE" id="PS50835"/>
    </source>
</evidence>
<dbReference type="InterPro" id="IPR003591">
    <property type="entry name" value="Leu-rich_rpt_typical-subtyp"/>
</dbReference>
<feature type="compositionally biased region" description="Polar residues" evidence="6">
    <location>
        <begin position="851"/>
        <end position="860"/>
    </location>
</feature>
<feature type="chain" id="PRO_5018098671" evidence="8">
    <location>
        <begin position="21"/>
        <end position="894"/>
    </location>
</feature>
<dbReference type="InterPro" id="IPR036179">
    <property type="entry name" value="Ig-like_dom_sf"/>
</dbReference>
<dbReference type="PANTHER" id="PTHR24366:SF170">
    <property type="entry name" value="RE50361P"/>
    <property type="match status" value="1"/>
</dbReference>
<dbReference type="InterPro" id="IPR013098">
    <property type="entry name" value="Ig_I-set"/>
</dbReference>
<dbReference type="Gene3D" id="3.80.10.10">
    <property type="entry name" value="Ribonuclease Inhibitor"/>
    <property type="match status" value="1"/>
</dbReference>
<evidence type="ECO:0000256" key="3">
    <source>
        <dbReference type="ARBA" id="ARBA00022737"/>
    </source>
</evidence>
<feature type="region of interest" description="Disordered" evidence="6">
    <location>
        <begin position="823"/>
        <end position="894"/>
    </location>
</feature>
<reference evidence="10 11" key="1">
    <citation type="journal article" date="2018" name="Sci. Rep.">
        <title>Genomic signatures of local adaptation to the degree of environmental predictability in rotifers.</title>
        <authorList>
            <person name="Franch-Gras L."/>
            <person name="Hahn C."/>
            <person name="Garcia-Roger E.M."/>
            <person name="Carmona M.J."/>
            <person name="Serra M."/>
            <person name="Gomez A."/>
        </authorList>
    </citation>
    <scope>NUCLEOTIDE SEQUENCE [LARGE SCALE GENOMIC DNA]</scope>
    <source>
        <strain evidence="10">HYR1</strain>
    </source>
</reference>
<dbReference type="Pfam" id="PF07679">
    <property type="entry name" value="I-set"/>
    <property type="match status" value="1"/>
</dbReference>
<feature type="signal peptide" evidence="8">
    <location>
        <begin position="1"/>
        <end position="20"/>
    </location>
</feature>
<dbReference type="InterPro" id="IPR032675">
    <property type="entry name" value="LRR_dom_sf"/>
</dbReference>
<keyword evidence="3" id="KW-0677">Repeat</keyword>
<dbReference type="SMART" id="SM00369">
    <property type="entry name" value="LRR_TYP"/>
    <property type="match status" value="5"/>
</dbReference>